<organism evidence="10 11">
    <name type="scientific">Paenibacillus xanthanilyticus</name>
    <dbReference type="NCBI Taxonomy" id="1783531"/>
    <lineage>
        <taxon>Bacteria</taxon>
        <taxon>Bacillati</taxon>
        <taxon>Bacillota</taxon>
        <taxon>Bacilli</taxon>
        <taxon>Bacillales</taxon>
        <taxon>Paenibacillaceae</taxon>
        <taxon>Paenibacillus</taxon>
    </lineage>
</organism>
<keyword evidence="11" id="KW-1185">Reference proteome</keyword>
<keyword evidence="3" id="KW-0597">Phosphoprotein</keyword>
<protein>
    <submittedName>
        <fullName evidence="10">Sensor histidine kinase</fullName>
        <ecNumber evidence="10">2.7.13.3</ecNumber>
    </submittedName>
</protein>
<dbReference type="Gene3D" id="6.10.340.10">
    <property type="match status" value="1"/>
</dbReference>
<feature type="transmembrane region" description="Helical" evidence="8">
    <location>
        <begin position="301"/>
        <end position="325"/>
    </location>
</feature>
<keyword evidence="6 8" id="KW-0472">Membrane</keyword>
<proteinExistence type="predicted"/>
<dbReference type="RefSeq" id="WP_377717691.1">
    <property type="nucleotide sequence ID" value="NZ_JBHSAM010000014.1"/>
</dbReference>
<dbReference type="GO" id="GO:0004673">
    <property type="term" value="F:protein histidine kinase activity"/>
    <property type="evidence" value="ECO:0007669"/>
    <property type="project" value="UniProtKB-EC"/>
</dbReference>
<evidence type="ECO:0000256" key="3">
    <source>
        <dbReference type="ARBA" id="ARBA00022553"/>
    </source>
</evidence>
<comment type="subcellular location">
    <subcellularLocation>
        <location evidence="1">Cell membrane</location>
        <topology evidence="1">Multi-pass membrane protein</topology>
    </subcellularLocation>
</comment>
<dbReference type="Proteomes" id="UP001595715">
    <property type="component" value="Unassembled WGS sequence"/>
</dbReference>
<dbReference type="CDD" id="cd06225">
    <property type="entry name" value="HAMP"/>
    <property type="match status" value="1"/>
</dbReference>
<keyword evidence="2" id="KW-1003">Cell membrane</keyword>
<keyword evidence="8" id="KW-0812">Transmembrane</keyword>
<feature type="domain" description="HAMP" evidence="9">
    <location>
        <begin position="322"/>
        <end position="374"/>
    </location>
</feature>
<dbReference type="InterPro" id="IPR010559">
    <property type="entry name" value="Sig_transdc_His_kin_internal"/>
</dbReference>
<reference evidence="11" key="1">
    <citation type="journal article" date="2019" name="Int. J. Syst. Evol. Microbiol.">
        <title>The Global Catalogue of Microorganisms (GCM) 10K type strain sequencing project: providing services to taxonomists for standard genome sequencing and annotation.</title>
        <authorList>
            <consortium name="The Broad Institute Genomics Platform"/>
            <consortium name="The Broad Institute Genome Sequencing Center for Infectious Disease"/>
            <person name="Wu L."/>
            <person name="Ma J."/>
        </authorList>
    </citation>
    <scope>NUCLEOTIDE SEQUENCE [LARGE SCALE GENOMIC DNA]</scope>
    <source>
        <strain evidence="11">IBRC-M 10987</strain>
    </source>
</reference>
<dbReference type="InterPro" id="IPR003660">
    <property type="entry name" value="HAMP_dom"/>
</dbReference>
<evidence type="ECO:0000256" key="7">
    <source>
        <dbReference type="SAM" id="Coils"/>
    </source>
</evidence>
<dbReference type="Pfam" id="PF02518">
    <property type="entry name" value="HATPase_c"/>
    <property type="match status" value="1"/>
</dbReference>
<dbReference type="SUPFAM" id="SSF55874">
    <property type="entry name" value="ATPase domain of HSP90 chaperone/DNA topoisomerase II/histidine kinase"/>
    <property type="match status" value="1"/>
</dbReference>
<accession>A0ABV8JX77</accession>
<evidence type="ECO:0000256" key="1">
    <source>
        <dbReference type="ARBA" id="ARBA00004651"/>
    </source>
</evidence>
<dbReference type="Gene3D" id="3.30.565.10">
    <property type="entry name" value="Histidine kinase-like ATPase, C-terminal domain"/>
    <property type="match status" value="1"/>
</dbReference>
<dbReference type="Pfam" id="PF06580">
    <property type="entry name" value="His_kinase"/>
    <property type="match status" value="1"/>
</dbReference>
<gene>
    <name evidence="10" type="ORF">ACFOZ8_04940</name>
</gene>
<sequence length="605" mass="68589">MKIRTKLIAANLFIVLFLLGSLSYVFLKRSTDMAYETIMENNLLSLSQVGSNLDNKLQSYEEIANTLFLNSALDAAVEAKYDDLRDAYREYFNYYQPFVSAVQTTKDIYHLYQYTTNPMFVFSNVFLIDDEIAASEWYKATLSSRIGGHWTAPYPNPVDKEPLFSFRKRMNNFNPASERVVSVEIKLKVLRDLVSEESKSKRFLFLYPDGTMLVDTALPESAYPAALHDVPSAAVPAAAPVPGLSRILAEESGDFAYEDGKDTYRILFKTLTSRNAVKGMKVVAFVPVTELMPKIEQLRTLAIVLFVIAFAASALLISLISVGLTRRLTELAYRMKRLHKDNFESFVEVRGRDEVAQLGEMFNFMVRRLRELIGEVYQSELNRKENELRTKEVELYALQTQINPHFLFNVLNMIRGKLLIAGDRENAKVVGLLAKSFRMMLKRGGPTITLAEELEFIDIYLQIQQYRFGDKFAYEIAIDAGLQAIRVPKLCIQPLVENAVTHGVELHPERSTIWIKGEVEGGKLLLTVGDDGLGIQAERLAEIRGWLEETDGLASDKHIGLRNVHRRLRQMYGDGYGLTIESEIGLRTEITMTIPLDHEGGERDA</sequence>
<keyword evidence="8" id="KW-1133">Transmembrane helix</keyword>
<feature type="transmembrane region" description="Helical" evidence="8">
    <location>
        <begin position="7"/>
        <end position="27"/>
    </location>
</feature>
<evidence type="ECO:0000313" key="11">
    <source>
        <dbReference type="Proteomes" id="UP001595715"/>
    </source>
</evidence>
<dbReference type="SUPFAM" id="SSF158472">
    <property type="entry name" value="HAMP domain-like"/>
    <property type="match status" value="1"/>
</dbReference>
<dbReference type="PANTHER" id="PTHR34220:SF7">
    <property type="entry name" value="SENSOR HISTIDINE KINASE YPDA"/>
    <property type="match status" value="1"/>
</dbReference>
<evidence type="ECO:0000256" key="2">
    <source>
        <dbReference type="ARBA" id="ARBA00022475"/>
    </source>
</evidence>
<dbReference type="EMBL" id="JBHSAM010000014">
    <property type="protein sequence ID" value="MFC4098999.1"/>
    <property type="molecule type" value="Genomic_DNA"/>
</dbReference>
<evidence type="ECO:0000256" key="6">
    <source>
        <dbReference type="ARBA" id="ARBA00023136"/>
    </source>
</evidence>
<dbReference type="InterPro" id="IPR003594">
    <property type="entry name" value="HATPase_dom"/>
</dbReference>
<dbReference type="SMART" id="SM00304">
    <property type="entry name" value="HAMP"/>
    <property type="match status" value="1"/>
</dbReference>
<evidence type="ECO:0000256" key="8">
    <source>
        <dbReference type="SAM" id="Phobius"/>
    </source>
</evidence>
<dbReference type="InterPro" id="IPR050640">
    <property type="entry name" value="Bact_2-comp_sensor_kinase"/>
</dbReference>
<dbReference type="PANTHER" id="PTHR34220">
    <property type="entry name" value="SENSOR HISTIDINE KINASE YPDA"/>
    <property type="match status" value="1"/>
</dbReference>
<feature type="coiled-coil region" evidence="7">
    <location>
        <begin position="374"/>
        <end position="401"/>
    </location>
</feature>
<name>A0ABV8JX77_9BACL</name>
<evidence type="ECO:0000259" key="9">
    <source>
        <dbReference type="PROSITE" id="PS50885"/>
    </source>
</evidence>
<dbReference type="PROSITE" id="PS50885">
    <property type="entry name" value="HAMP"/>
    <property type="match status" value="1"/>
</dbReference>
<evidence type="ECO:0000256" key="4">
    <source>
        <dbReference type="ARBA" id="ARBA00022679"/>
    </source>
</evidence>
<keyword evidence="5 10" id="KW-0418">Kinase</keyword>
<keyword evidence="7" id="KW-0175">Coiled coil</keyword>
<evidence type="ECO:0000256" key="5">
    <source>
        <dbReference type="ARBA" id="ARBA00022777"/>
    </source>
</evidence>
<evidence type="ECO:0000313" key="10">
    <source>
        <dbReference type="EMBL" id="MFC4098999.1"/>
    </source>
</evidence>
<keyword evidence="4 10" id="KW-0808">Transferase</keyword>
<dbReference type="EC" id="2.7.13.3" evidence="10"/>
<comment type="caution">
    <text evidence="10">The sequence shown here is derived from an EMBL/GenBank/DDBJ whole genome shotgun (WGS) entry which is preliminary data.</text>
</comment>
<dbReference type="SMART" id="SM00387">
    <property type="entry name" value="HATPase_c"/>
    <property type="match status" value="1"/>
</dbReference>
<dbReference type="InterPro" id="IPR036890">
    <property type="entry name" value="HATPase_C_sf"/>
</dbReference>